<feature type="transmembrane region" description="Helical" evidence="8">
    <location>
        <begin position="312"/>
        <end position="333"/>
    </location>
</feature>
<dbReference type="AlphaFoldDB" id="A0A8J6E1U8"/>
<accession>A0A8J6E1U8</accession>
<feature type="transmembrane region" description="Helical" evidence="8">
    <location>
        <begin position="413"/>
        <end position="439"/>
    </location>
</feature>
<evidence type="ECO:0000256" key="6">
    <source>
        <dbReference type="ARBA" id="ARBA00023136"/>
    </source>
</evidence>
<feature type="transmembrane region" description="Helical" evidence="8">
    <location>
        <begin position="279"/>
        <end position="300"/>
    </location>
</feature>
<sequence length="447" mass="49036">MKIGFPFMMFRTGLTMPMDSSYIIYMLVVIIQFIVISIPVFILSGVQRLPARYMMTLHMGATWYNAIILGVPICTAMLGEKAAETYPFLHMFPSILIFVPIYQIIFALAPPEKDKKVALPEEQDPFDEFNTRHEQGKNTANEQSPDLSDDQSSLAESEADPTETIAPGLPHTVNSSSVALPDLPIMPRVDALDSYEPNEESYNTTPDNHRDANDSGSEADSHVPTDKHQPRPHHSSRTPAAASSDLESDSDSDSTVVVNSRPVWLGVVVWTINLVRRSLFTPLLVGLYFGLIFRVILYVLSADTPTLVATAMTYGNNIVVPVGLISVGLFLTAKNTNGEPDLVHAGPAINKKVMWVNACIIVFLRLVATPIVIALLCLPLPLSGEEARSLIYVGGAPAAIASFNMTQSHAPKYLYLSPLMIMIGMFAMLPNVLITSFVLDLFNLFPV</sequence>
<dbReference type="PANTHER" id="PTHR31752">
    <property type="entry name" value="AUXIN EFFLUX CARRIER COMPONENT 1B-RELATED"/>
    <property type="match status" value="1"/>
</dbReference>
<feature type="compositionally biased region" description="Low complexity" evidence="7">
    <location>
        <begin position="143"/>
        <end position="154"/>
    </location>
</feature>
<dbReference type="Proteomes" id="UP000717585">
    <property type="component" value="Unassembled WGS sequence"/>
</dbReference>
<feature type="transmembrane region" description="Helical" evidence="8">
    <location>
        <begin position="387"/>
        <end position="406"/>
    </location>
</feature>
<reference evidence="9" key="1">
    <citation type="submission" date="2021-05" db="EMBL/GenBank/DDBJ databases">
        <title>A free-living protist that lacks canonical eukaryotic 1 DNA replication and segregation systems.</title>
        <authorList>
            <person name="Salas-Leiva D.E."/>
            <person name="Tromer E.C."/>
            <person name="Curtis B.A."/>
            <person name="Jerlstrom-Hultqvist J."/>
            <person name="Kolisko M."/>
            <person name="Yi Z."/>
            <person name="Salas-Leiva J.S."/>
            <person name="Gallot-Lavallee L."/>
            <person name="Kops G.J.P.L."/>
            <person name="Archibald J.M."/>
            <person name="Simpson A.G.B."/>
            <person name="Roger A.J."/>
        </authorList>
    </citation>
    <scope>NUCLEOTIDE SEQUENCE</scope>
    <source>
        <strain evidence="9">BICM</strain>
    </source>
</reference>
<dbReference type="PANTHER" id="PTHR31752:SF18">
    <property type="entry name" value="AUXIN EFFLUX CARRIER COMPONENT 1"/>
    <property type="match status" value="1"/>
</dbReference>
<gene>
    <name evidence="9" type="ORF">J8273_4989</name>
</gene>
<feature type="transmembrane region" description="Helical" evidence="8">
    <location>
        <begin position="55"/>
        <end position="78"/>
    </location>
</feature>
<keyword evidence="3" id="KW-0813">Transport</keyword>
<feature type="region of interest" description="Disordered" evidence="7">
    <location>
        <begin position="128"/>
        <end position="179"/>
    </location>
</feature>
<evidence type="ECO:0000256" key="1">
    <source>
        <dbReference type="ARBA" id="ARBA00004141"/>
    </source>
</evidence>
<keyword evidence="4 8" id="KW-0812">Transmembrane</keyword>
<dbReference type="EMBL" id="JAHDYR010000024">
    <property type="protein sequence ID" value="KAG9393506.1"/>
    <property type="molecule type" value="Genomic_DNA"/>
</dbReference>
<evidence type="ECO:0000313" key="10">
    <source>
        <dbReference type="Proteomes" id="UP000717585"/>
    </source>
</evidence>
<comment type="similarity">
    <text evidence="2">Belongs to the auxin efflux carrier (TC 2.A.69.1) family.</text>
</comment>
<evidence type="ECO:0000313" key="9">
    <source>
        <dbReference type="EMBL" id="KAG9393506.1"/>
    </source>
</evidence>
<comment type="caution">
    <text evidence="9">The sequence shown here is derived from an EMBL/GenBank/DDBJ whole genome shotgun (WGS) entry which is preliminary data.</text>
</comment>
<dbReference type="GO" id="GO:0055085">
    <property type="term" value="P:transmembrane transport"/>
    <property type="evidence" value="ECO:0007669"/>
    <property type="project" value="InterPro"/>
</dbReference>
<feature type="compositionally biased region" description="Basic and acidic residues" evidence="7">
    <location>
        <begin position="207"/>
        <end position="229"/>
    </location>
</feature>
<dbReference type="InterPro" id="IPR004776">
    <property type="entry name" value="Mem_transp_PIN-like"/>
</dbReference>
<keyword evidence="10" id="KW-1185">Reference proteome</keyword>
<dbReference type="InterPro" id="IPR051107">
    <property type="entry name" value="Auxin_Efflux_Carrier"/>
</dbReference>
<dbReference type="GO" id="GO:0016020">
    <property type="term" value="C:membrane"/>
    <property type="evidence" value="ECO:0007669"/>
    <property type="project" value="UniProtKB-SubCell"/>
</dbReference>
<organism evidence="9 10">
    <name type="scientific">Carpediemonas membranifera</name>
    <dbReference type="NCBI Taxonomy" id="201153"/>
    <lineage>
        <taxon>Eukaryota</taxon>
        <taxon>Metamonada</taxon>
        <taxon>Carpediemonas-like organisms</taxon>
        <taxon>Carpediemonas</taxon>
    </lineage>
</organism>
<comment type="subcellular location">
    <subcellularLocation>
        <location evidence="1">Membrane</location>
        <topology evidence="1">Multi-pass membrane protein</topology>
    </subcellularLocation>
</comment>
<keyword evidence="6 8" id="KW-0472">Membrane</keyword>
<evidence type="ECO:0000256" key="4">
    <source>
        <dbReference type="ARBA" id="ARBA00022692"/>
    </source>
</evidence>
<dbReference type="Pfam" id="PF03547">
    <property type="entry name" value="Mem_trans"/>
    <property type="match status" value="1"/>
</dbReference>
<keyword evidence="5 8" id="KW-1133">Transmembrane helix</keyword>
<proteinExistence type="inferred from homology"/>
<name>A0A8J6E1U8_9EUKA</name>
<protein>
    <submittedName>
        <fullName evidence="9">Auxin efflux carrier</fullName>
    </submittedName>
</protein>
<feature type="transmembrane region" description="Helical" evidence="8">
    <location>
        <begin position="22"/>
        <end position="43"/>
    </location>
</feature>
<feature type="region of interest" description="Disordered" evidence="7">
    <location>
        <begin position="196"/>
        <end position="253"/>
    </location>
</feature>
<feature type="transmembrane region" description="Helical" evidence="8">
    <location>
        <begin position="354"/>
        <end position="381"/>
    </location>
</feature>
<evidence type="ECO:0000256" key="7">
    <source>
        <dbReference type="SAM" id="MobiDB-lite"/>
    </source>
</evidence>
<evidence type="ECO:0000256" key="8">
    <source>
        <dbReference type="SAM" id="Phobius"/>
    </source>
</evidence>
<feature type="transmembrane region" description="Helical" evidence="8">
    <location>
        <begin position="90"/>
        <end position="109"/>
    </location>
</feature>
<evidence type="ECO:0000256" key="5">
    <source>
        <dbReference type="ARBA" id="ARBA00022989"/>
    </source>
</evidence>
<evidence type="ECO:0000256" key="2">
    <source>
        <dbReference type="ARBA" id="ARBA00009177"/>
    </source>
</evidence>
<evidence type="ECO:0000256" key="3">
    <source>
        <dbReference type="ARBA" id="ARBA00022448"/>
    </source>
</evidence>